<keyword evidence="1" id="KW-0694">RNA-binding</keyword>
<dbReference type="AlphaFoldDB" id="A0A9Q5QWH3"/>
<accession>A0A9Q5QWH3</accession>
<protein>
    <submittedName>
        <fullName evidence="3">RNA-binding protein</fullName>
    </submittedName>
</protein>
<dbReference type="CDD" id="cd00165">
    <property type="entry name" value="S4"/>
    <property type="match status" value="1"/>
</dbReference>
<evidence type="ECO:0000313" key="4">
    <source>
        <dbReference type="Proteomes" id="UP000190056"/>
    </source>
</evidence>
<feature type="domain" description="RNA-binding S4" evidence="2">
    <location>
        <begin position="2"/>
        <end position="62"/>
    </location>
</feature>
<organism evidence="3 4">
    <name type="scientific">Cylindrospermopsis raciborskii CENA302</name>
    <dbReference type="NCBI Taxonomy" id="1170768"/>
    <lineage>
        <taxon>Bacteria</taxon>
        <taxon>Bacillati</taxon>
        <taxon>Cyanobacteriota</taxon>
        <taxon>Cyanophyceae</taxon>
        <taxon>Nostocales</taxon>
        <taxon>Aphanizomenonaceae</taxon>
        <taxon>Cylindrospermopsis</taxon>
    </lineage>
</organism>
<dbReference type="InterPro" id="IPR002942">
    <property type="entry name" value="S4_RNA-bd"/>
</dbReference>
<dbReference type="GO" id="GO:0003723">
    <property type="term" value="F:RNA binding"/>
    <property type="evidence" value="ECO:0007669"/>
    <property type="project" value="UniProtKB-KW"/>
</dbReference>
<dbReference type="SUPFAM" id="SSF55174">
    <property type="entry name" value="Alpha-L RNA-binding motif"/>
    <property type="match status" value="1"/>
</dbReference>
<dbReference type="InterPro" id="IPR036986">
    <property type="entry name" value="S4_RNA-bd_sf"/>
</dbReference>
<evidence type="ECO:0000313" key="3">
    <source>
        <dbReference type="EMBL" id="OPH09450.1"/>
    </source>
</evidence>
<sequence length="74" mass="8272">MIKLDQFLKFLGIVSTGGQAKIMIVNGEVKVNDMIETRRGRKLLVDDIVTVTGKTFKVGDIINCLPIFPNHNQE</sequence>
<evidence type="ECO:0000256" key="1">
    <source>
        <dbReference type="PROSITE-ProRule" id="PRU00182"/>
    </source>
</evidence>
<dbReference type="RefSeq" id="WP_061546323.1">
    <property type="nucleotide sequence ID" value="NZ_MTPU01000051.1"/>
</dbReference>
<dbReference type="PROSITE" id="PS50889">
    <property type="entry name" value="S4"/>
    <property type="match status" value="1"/>
</dbReference>
<proteinExistence type="predicted"/>
<evidence type="ECO:0000259" key="2">
    <source>
        <dbReference type="SMART" id="SM00363"/>
    </source>
</evidence>
<reference evidence="3 4" key="1">
    <citation type="submission" date="2017-01" db="EMBL/GenBank/DDBJ databases">
        <authorList>
            <person name="Abreu V.A."/>
            <person name="Popin R.V."/>
            <person name="Rigonato J."/>
            <person name="Andreote A.P."/>
            <person name="Schaker P.C."/>
            <person name="Hoff-Risseti C."/>
            <person name="Alvarenga D.O."/>
            <person name="Varani A.M."/>
            <person name="Fiore M.F."/>
        </authorList>
    </citation>
    <scope>NUCLEOTIDE SEQUENCE [LARGE SCALE GENOMIC DNA]</scope>
    <source>
        <strain evidence="3 4">CENA302</strain>
    </source>
</reference>
<dbReference type="Pfam" id="PF13275">
    <property type="entry name" value="S4_2"/>
    <property type="match status" value="1"/>
</dbReference>
<dbReference type="Gene3D" id="3.10.290.10">
    <property type="entry name" value="RNA-binding S4 domain"/>
    <property type="match status" value="1"/>
</dbReference>
<dbReference type="Proteomes" id="UP000190056">
    <property type="component" value="Unassembled WGS sequence"/>
</dbReference>
<name>A0A9Q5QWH3_9CYAN</name>
<dbReference type="SMART" id="SM00363">
    <property type="entry name" value="S4"/>
    <property type="match status" value="1"/>
</dbReference>
<comment type="caution">
    <text evidence="3">The sequence shown here is derived from an EMBL/GenBank/DDBJ whole genome shotgun (WGS) entry which is preliminary data.</text>
</comment>
<dbReference type="EMBL" id="MTPU01000051">
    <property type="protein sequence ID" value="OPH09450.1"/>
    <property type="molecule type" value="Genomic_DNA"/>
</dbReference>
<gene>
    <name evidence="3" type="ORF">CENA302_11185</name>
</gene>